<dbReference type="GO" id="GO:0016192">
    <property type="term" value="P:vesicle-mediated transport"/>
    <property type="evidence" value="ECO:0007669"/>
    <property type="project" value="InterPro"/>
</dbReference>
<dbReference type="InterPro" id="IPR001619">
    <property type="entry name" value="Sec1-like"/>
</dbReference>
<evidence type="ECO:0008006" key="4">
    <source>
        <dbReference type="Google" id="ProtNLM"/>
    </source>
</evidence>
<dbReference type="Gene3D" id="3.40.50.2060">
    <property type="match status" value="1"/>
</dbReference>
<dbReference type="Proteomes" id="UP001378592">
    <property type="component" value="Unassembled WGS sequence"/>
</dbReference>
<dbReference type="SUPFAM" id="SSF56815">
    <property type="entry name" value="Sec1/munc18-like (SM) proteins"/>
    <property type="match status" value="1"/>
</dbReference>
<dbReference type="InterPro" id="IPR043127">
    <property type="entry name" value="Sec-1-like_dom3a"/>
</dbReference>
<dbReference type="Gene3D" id="3.90.830.10">
    <property type="entry name" value="Syntaxin Binding Protein 1, Chain A, domain 2"/>
    <property type="match status" value="1"/>
</dbReference>
<dbReference type="PANTHER" id="PTHR11679">
    <property type="entry name" value="VESICLE PROTEIN SORTING-ASSOCIATED"/>
    <property type="match status" value="1"/>
</dbReference>
<dbReference type="Gene3D" id="3.40.50.1910">
    <property type="match status" value="2"/>
</dbReference>
<proteinExistence type="inferred from homology"/>
<keyword evidence="3" id="KW-1185">Reference proteome</keyword>
<evidence type="ECO:0000313" key="3">
    <source>
        <dbReference type="Proteomes" id="UP001378592"/>
    </source>
</evidence>
<dbReference type="Gene3D" id="1.25.40.850">
    <property type="match status" value="1"/>
</dbReference>
<dbReference type="InterPro" id="IPR036045">
    <property type="entry name" value="Sec1-like_sf"/>
</dbReference>
<dbReference type="InterPro" id="IPR027482">
    <property type="entry name" value="Sec1-like_dom2"/>
</dbReference>
<gene>
    <name evidence="2" type="ORF">R5R35_012140</name>
</gene>
<dbReference type="PIRSF" id="PIRSF005715">
    <property type="entry name" value="VPS45_Sec1"/>
    <property type="match status" value="1"/>
</dbReference>
<evidence type="ECO:0000313" key="2">
    <source>
        <dbReference type="EMBL" id="KAK7789086.1"/>
    </source>
</evidence>
<protein>
    <recommendedName>
        <fullName evidence="4">Vacuolar protein sorting-associated protein 33B</fullName>
    </recommendedName>
</protein>
<dbReference type="InterPro" id="IPR043154">
    <property type="entry name" value="Sec-1-like_dom1"/>
</dbReference>
<sequence>MQNTLESRLNALHRISQEKLVQILDKISGKKDLIIDPVLMKSLDRITGAKVLRSHNVDKIYRLEKTSVHCKNLNWIYLLHSNLITAKCVCDQINSELSRSDQYKFYIILVPCELVSIQHLIEEEGLYDKIIVYCFPWELIRLDSRVLSYELPDIFQKLYVDGDQSFLPPIARSLWSLQLLFGKFPLVLTAGRFSSQIYSMMDILMNELGSPDGFDSDIGCLFLVDRDVDYASVLLTPVTYLGLLDEVFEIRGGTVELDARFPGNKSTVNFQLSGDDGIYNEIKHRYFSNVYSFLSRKVGELQAESDRRQKMTTQDMKQYVETELKKVINMKQALSYHIGACEAIIGELGHKFEALHRTEQNILEGKNKSETISYLEDCLATQACDKFSLIRLLCLMSLTQDGLTKDEMNTFKSQFLHCYGYEHLTCFYNLEKLGIFIPQSSSLSESAGNLAGRVAQAVSLPKRFSAFRSMAYKLKLFPDYSDDHDDSKMPKDMSYVFSSAYTPAVCQLIQMIINKGKQPLEEILKLLPAATLARRDSSSTPRTFLVYFVGGVTYAEIAAFELLEKLTGARIVVGATNIINGKSLIKSSL</sequence>
<dbReference type="Pfam" id="PF00995">
    <property type="entry name" value="Sec1"/>
    <property type="match status" value="1"/>
</dbReference>
<reference evidence="2 3" key="1">
    <citation type="submission" date="2024-03" db="EMBL/GenBank/DDBJ databases">
        <title>The genome assembly and annotation of the cricket Gryllus longicercus Weissman &amp; Gray.</title>
        <authorList>
            <person name="Szrajer S."/>
            <person name="Gray D."/>
            <person name="Ylla G."/>
        </authorList>
    </citation>
    <scope>NUCLEOTIDE SEQUENCE [LARGE SCALE GENOMIC DNA]</scope>
    <source>
        <strain evidence="2">DAG 2021-001</strain>
        <tissue evidence="2">Whole body minus gut</tissue>
    </source>
</reference>
<organism evidence="2 3">
    <name type="scientific">Gryllus longicercus</name>
    <dbReference type="NCBI Taxonomy" id="2509291"/>
    <lineage>
        <taxon>Eukaryota</taxon>
        <taxon>Metazoa</taxon>
        <taxon>Ecdysozoa</taxon>
        <taxon>Arthropoda</taxon>
        <taxon>Hexapoda</taxon>
        <taxon>Insecta</taxon>
        <taxon>Pterygota</taxon>
        <taxon>Neoptera</taxon>
        <taxon>Polyneoptera</taxon>
        <taxon>Orthoptera</taxon>
        <taxon>Ensifera</taxon>
        <taxon>Gryllidea</taxon>
        <taxon>Grylloidea</taxon>
        <taxon>Gryllidae</taxon>
        <taxon>Gryllinae</taxon>
        <taxon>Gryllus</taxon>
    </lineage>
</organism>
<dbReference type="InterPro" id="IPR043155">
    <property type="entry name" value="VPS33_dom3b"/>
</dbReference>
<accession>A0AAN9V035</accession>
<evidence type="ECO:0000256" key="1">
    <source>
        <dbReference type="ARBA" id="ARBA00009884"/>
    </source>
</evidence>
<dbReference type="AlphaFoldDB" id="A0AAN9V035"/>
<comment type="similarity">
    <text evidence="1">Belongs to the STXBP/unc-18/SEC1 family.</text>
</comment>
<dbReference type="EMBL" id="JAZDUA010000844">
    <property type="protein sequence ID" value="KAK7789086.1"/>
    <property type="molecule type" value="Genomic_DNA"/>
</dbReference>
<comment type="caution">
    <text evidence="2">The sequence shown here is derived from an EMBL/GenBank/DDBJ whole genome shotgun (WGS) entry which is preliminary data.</text>
</comment>
<name>A0AAN9V035_9ORTH</name>